<evidence type="ECO:0000313" key="2">
    <source>
        <dbReference type="EMBL" id="KAG8170500.1"/>
    </source>
</evidence>
<dbReference type="AlphaFoldDB" id="A0AAV6TFP4"/>
<proteinExistence type="predicted"/>
<dbReference type="Proteomes" id="UP000827092">
    <property type="component" value="Unassembled WGS sequence"/>
</dbReference>
<protein>
    <submittedName>
        <fullName evidence="2">Uncharacterized protein</fullName>
    </submittedName>
</protein>
<evidence type="ECO:0000256" key="1">
    <source>
        <dbReference type="SAM" id="MobiDB-lite"/>
    </source>
</evidence>
<dbReference type="EMBL" id="JAFNEN010005338">
    <property type="protein sequence ID" value="KAG8170500.1"/>
    <property type="molecule type" value="Genomic_DNA"/>
</dbReference>
<evidence type="ECO:0000313" key="3">
    <source>
        <dbReference type="Proteomes" id="UP000827092"/>
    </source>
</evidence>
<feature type="region of interest" description="Disordered" evidence="1">
    <location>
        <begin position="111"/>
        <end position="154"/>
    </location>
</feature>
<feature type="compositionally biased region" description="Low complexity" evidence="1">
    <location>
        <begin position="137"/>
        <end position="151"/>
    </location>
</feature>
<comment type="caution">
    <text evidence="2">The sequence shown here is derived from an EMBL/GenBank/DDBJ whole genome shotgun (WGS) entry which is preliminary data.</text>
</comment>
<feature type="region of interest" description="Disordered" evidence="1">
    <location>
        <begin position="60"/>
        <end position="79"/>
    </location>
</feature>
<sequence length="197" mass="21136">MVRLVYAARPRSDDRFARQNRYGPPPEFPLASSCPGIVQPSFGSQTCALKLRHFHKWNAAGSPVRPGPRGNGDPECGRPPPACTFISRRAYSRPIDSRNVRLLGPCFKTGSGCTSKQPDPRRSHPVEPSSYGPRTHLGQQPPGQGDLLQSPSPARSLLNATFPHALASGGFGAGLPPVHSPLTKGIPVGSFLRLFIA</sequence>
<organism evidence="2 3">
    <name type="scientific">Oedothorax gibbosus</name>
    <dbReference type="NCBI Taxonomy" id="931172"/>
    <lineage>
        <taxon>Eukaryota</taxon>
        <taxon>Metazoa</taxon>
        <taxon>Ecdysozoa</taxon>
        <taxon>Arthropoda</taxon>
        <taxon>Chelicerata</taxon>
        <taxon>Arachnida</taxon>
        <taxon>Araneae</taxon>
        <taxon>Araneomorphae</taxon>
        <taxon>Entelegynae</taxon>
        <taxon>Araneoidea</taxon>
        <taxon>Linyphiidae</taxon>
        <taxon>Erigoninae</taxon>
        <taxon>Oedothorax</taxon>
    </lineage>
</organism>
<gene>
    <name evidence="2" type="ORF">JTE90_017612</name>
</gene>
<reference evidence="2 3" key="1">
    <citation type="journal article" date="2022" name="Nat. Ecol. Evol.">
        <title>A masculinizing supergene underlies an exaggerated male reproductive morph in a spider.</title>
        <authorList>
            <person name="Hendrickx F."/>
            <person name="De Corte Z."/>
            <person name="Sonet G."/>
            <person name="Van Belleghem S.M."/>
            <person name="Kostlbacher S."/>
            <person name="Vangestel C."/>
        </authorList>
    </citation>
    <scope>NUCLEOTIDE SEQUENCE [LARGE SCALE GENOMIC DNA]</scope>
    <source>
        <strain evidence="2">W744_W776</strain>
    </source>
</reference>
<accession>A0AAV6TFP4</accession>
<keyword evidence="3" id="KW-1185">Reference proteome</keyword>
<name>A0AAV6TFP4_9ARAC</name>